<organism evidence="2 3">
    <name type="scientific">Streptomyces albiflavescens</name>
    <dbReference type="NCBI Taxonomy" id="1623582"/>
    <lineage>
        <taxon>Bacteria</taxon>
        <taxon>Bacillati</taxon>
        <taxon>Actinomycetota</taxon>
        <taxon>Actinomycetes</taxon>
        <taxon>Kitasatosporales</taxon>
        <taxon>Streptomycetaceae</taxon>
        <taxon>Streptomyces</taxon>
    </lineage>
</organism>
<reference evidence="2 3" key="1">
    <citation type="journal article" date="2014" name="Int. J. Syst. Evol. Microbiol.">
        <title>Complete genome sequence of Corynebacterium casei LMG S-19264T (=DSM 44701T), isolated from a smear-ripened cheese.</title>
        <authorList>
            <consortium name="US DOE Joint Genome Institute (JGI-PGF)"/>
            <person name="Walter F."/>
            <person name="Albersmeier A."/>
            <person name="Kalinowski J."/>
            <person name="Ruckert C."/>
        </authorList>
    </citation>
    <scope>NUCLEOTIDE SEQUENCE [LARGE SCALE GENOMIC DNA]</scope>
    <source>
        <strain evidence="2 3">CGMCC 4.7111</strain>
    </source>
</reference>
<evidence type="ECO:0000256" key="1">
    <source>
        <dbReference type="SAM" id="MobiDB-lite"/>
    </source>
</evidence>
<gene>
    <name evidence="2" type="ORF">GCM10011579_034800</name>
</gene>
<evidence type="ECO:0000313" key="2">
    <source>
        <dbReference type="EMBL" id="GGN64870.1"/>
    </source>
</evidence>
<dbReference type="AlphaFoldDB" id="A0A917Y4L0"/>
<sequence length="86" mass="9675">MPKPYPEEFREDVARVARNLGPGKLPPRRLRRIVDPTYTELRIRLHLVLSRTVDSPSPLVASRQPRSLTGPRSKAAPVCPRRIGGV</sequence>
<dbReference type="EMBL" id="BMMM01000005">
    <property type="protein sequence ID" value="GGN64870.1"/>
    <property type="molecule type" value="Genomic_DNA"/>
</dbReference>
<feature type="region of interest" description="Disordered" evidence="1">
    <location>
        <begin position="54"/>
        <end position="86"/>
    </location>
</feature>
<accession>A0A917Y4L0</accession>
<protein>
    <submittedName>
        <fullName evidence="2">Uncharacterized protein</fullName>
    </submittedName>
</protein>
<dbReference type="Proteomes" id="UP000600365">
    <property type="component" value="Unassembled WGS sequence"/>
</dbReference>
<keyword evidence="3" id="KW-1185">Reference proteome</keyword>
<name>A0A917Y4L0_9ACTN</name>
<comment type="caution">
    <text evidence="2">The sequence shown here is derived from an EMBL/GenBank/DDBJ whole genome shotgun (WGS) entry which is preliminary data.</text>
</comment>
<proteinExistence type="predicted"/>
<evidence type="ECO:0000313" key="3">
    <source>
        <dbReference type="Proteomes" id="UP000600365"/>
    </source>
</evidence>